<dbReference type="SMART" id="SM00228">
    <property type="entry name" value="PDZ"/>
    <property type="match status" value="4"/>
</dbReference>
<accession>A0A8S9Z7W2</accession>
<keyword evidence="4" id="KW-1185">Reference proteome</keyword>
<feature type="domain" description="PDZ" evidence="2">
    <location>
        <begin position="313"/>
        <end position="394"/>
    </location>
</feature>
<evidence type="ECO:0000313" key="3">
    <source>
        <dbReference type="EMBL" id="KAF7261616.1"/>
    </source>
</evidence>
<organism evidence="3 4">
    <name type="scientific">Paragonimus skrjabini miyazakii</name>
    <dbReference type="NCBI Taxonomy" id="59628"/>
    <lineage>
        <taxon>Eukaryota</taxon>
        <taxon>Metazoa</taxon>
        <taxon>Spiralia</taxon>
        <taxon>Lophotrochozoa</taxon>
        <taxon>Platyhelminthes</taxon>
        <taxon>Trematoda</taxon>
        <taxon>Digenea</taxon>
        <taxon>Plagiorchiida</taxon>
        <taxon>Troglotremata</taxon>
        <taxon>Troglotrematidae</taxon>
        <taxon>Paragonimus</taxon>
    </lineage>
</organism>
<dbReference type="AlphaFoldDB" id="A0A8S9Z7W2"/>
<dbReference type="OrthoDB" id="6022711at2759"/>
<name>A0A8S9Z7W2_9TREM</name>
<evidence type="ECO:0000256" key="1">
    <source>
        <dbReference type="SAM" id="MobiDB-lite"/>
    </source>
</evidence>
<comment type="caution">
    <text evidence="3">The sequence shown here is derived from an EMBL/GenBank/DDBJ whole genome shotgun (WGS) entry which is preliminary data.</text>
</comment>
<dbReference type="PANTHER" id="PTHR19964:SF92">
    <property type="entry name" value="PATJ HOMOLOG"/>
    <property type="match status" value="1"/>
</dbReference>
<feature type="region of interest" description="Disordered" evidence="1">
    <location>
        <begin position="81"/>
        <end position="101"/>
    </location>
</feature>
<dbReference type="PANTHER" id="PTHR19964">
    <property type="entry name" value="MULTIPLE PDZ DOMAIN PROTEIN"/>
    <property type="match status" value="1"/>
</dbReference>
<reference evidence="3" key="1">
    <citation type="submission" date="2019-07" db="EMBL/GenBank/DDBJ databases">
        <title>Annotation for the trematode Paragonimus miyazaki's.</title>
        <authorList>
            <person name="Choi Y.-J."/>
        </authorList>
    </citation>
    <scope>NUCLEOTIDE SEQUENCE</scope>
    <source>
        <strain evidence="3">Japan</strain>
    </source>
</reference>
<dbReference type="InterPro" id="IPR051342">
    <property type="entry name" value="PDZ_scaffold"/>
</dbReference>
<proteinExistence type="predicted"/>
<gene>
    <name evidence="3" type="ORF">EG68_01779</name>
</gene>
<dbReference type="SUPFAM" id="SSF50156">
    <property type="entry name" value="PDZ domain-like"/>
    <property type="match status" value="4"/>
</dbReference>
<dbReference type="Proteomes" id="UP000822476">
    <property type="component" value="Unassembled WGS sequence"/>
</dbReference>
<feature type="domain" description="PDZ" evidence="2">
    <location>
        <begin position="551"/>
        <end position="617"/>
    </location>
</feature>
<protein>
    <recommendedName>
        <fullName evidence="2">PDZ domain-containing protein</fullName>
    </recommendedName>
</protein>
<evidence type="ECO:0000259" key="2">
    <source>
        <dbReference type="PROSITE" id="PS50106"/>
    </source>
</evidence>
<dbReference type="PROSITE" id="PS50106">
    <property type="entry name" value="PDZ"/>
    <property type="match status" value="4"/>
</dbReference>
<sequence length="795" mass="87964">MFKPKAPLQNYGDPNQHNKDNPNQHNEDNLTVSGESMAPLSHNTIGHTMATNDDMVVECRDKNLFLDSELPAILLTTDTTETPTDLTSETGDEVPPLEKLKSPRTSYNSLLHWGHCPHKHDVEYLVNKYCELPGAILSVEIALSCVPYEAGQSRSPQLGLRLAGHRDLNHMSVFVCGIIPGSICERDGRIEVGDQLLEINDHTLYGLSHLNAAPIIRSIFLEAVQRSNKIFYRNKLVTIRFVLQRHESNLVSMAVQSNYTAESLSAKSSRRNSRETVSSIVSGTKNYKVRKSLEWMNLAFGNQRTNLVQHTISIDLLRGSNGFGFAIMEGSPTKEAGIYVKQVVEGGPAAKDGRLCPGDRLVLVNKKDVTNASYEAVLELIRSAKHDLRLQVSRWCLDSKRTDAEETVRSTRKRFSAPQLFNYLAAAFRSPDTRGRHPRLSVEQDTFVTTPVTRETLSTTDMDRSANFLSPVRISSHLRRASSPNLTTLQVPNYNFTAKMSSTRNSVIPTPIGPNSPRNSFCVERSVELSAHLEHSELALTQTIVAGSEVQIQLKVTPSESLGIGFIGGSETSLNHLLVHEVYPNGAASRDNRLRPGDHIIQINSTPLVGVPFLEAVGHILSAYNKAIAQQERPFECVPENTVAPLPELNTFVLTVVRPAMPNTKWYDQELTMEMTKKAGKGLGLCIADRCTCLSDAVSVNENGEINQRSGSLSLRSYGAVITEVVKGSLAATDGRLLVNDQILNVNGEDTANANSQVVGMLLKIAATKVTIKFYIYWIKRKHMISSVVWFNWVC</sequence>
<dbReference type="EMBL" id="JTDE01000315">
    <property type="protein sequence ID" value="KAF7261616.1"/>
    <property type="molecule type" value="Genomic_DNA"/>
</dbReference>
<dbReference type="Pfam" id="PF00595">
    <property type="entry name" value="PDZ"/>
    <property type="match status" value="4"/>
</dbReference>
<feature type="compositionally biased region" description="Basic and acidic residues" evidence="1">
    <location>
        <begin position="16"/>
        <end position="28"/>
    </location>
</feature>
<feature type="domain" description="PDZ" evidence="2">
    <location>
        <begin position="672"/>
        <end position="772"/>
    </location>
</feature>
<feature type="domain" description="PDZ" evidence="2">
    <location>
        <begin position="145"/>
        <end position="218"/>
    </location>
</feature>
<dbReference type="InterPro" id="IPR001478">
    <property type="entry name" value="PDZ"/>
</dbReference>
<dbReference type="Gene3D" id="2.30.42.10">
    <property type="match status" value="4"/>
</dbReference>
<evidence type="ECO:0000313" key="4">
    <source>
        <dbReference type="Proteomes" id="UP000822476"/>
    </source>
</evidence>
<feature type="region of interest" description="Disordered" evidence="1">
    <location>
        <begin position="1"/>
        <end position="46"/>
    </location>
</feature>
<dbReference type="InterPro" id="IPR036034">
    <property type="entry name" value="PDZ_sf"/>
</dbReference>